<evidence type="ECO:0000313" key="1">
    <source>
        <dbReference type="EMBL" id="EKD44173.1"/>
    </source>
</evidence>
<protein>
    <recommendedName>
        <fullName evidence="2">6-bladed beta-propeller</fullName>
    </recommendedName>
</protein>
<evidence type="ECO:0008006" key="2">
    <source>
        <dbReference type="Google" id="ProtNLM"/>
    </source>
</evidence>
<dbReference type="AlphaFoldDB" id="K1ZIE4"/>
<comment type="caution">
    <text evidence="1">The sequence shown here is derived from an EMBL/GenBank/DDBJ whole genome shotgun (WGS) entry which is preliminary data.</text>
</comment>
<sequence>MKNSLLIILLVISISCSRSENFKVINLHDISKNGDCQTIPLDSIVAGTEIIELDNSEKAPIIGVISSLYESDWSFYIVSDGKFVYEYDKTGKFIRQIGTQGRGPGEYLSIDGISVNDKDSSINLFDFPSQRLLKYNRNGNYLSYYKPHFKDTLLYLQSFYPYKDSLLFYTSNNSSRMDLFLFNDSVGDMDVISKKERDMLPGEMILSNVYIYGKKQNPFIYNYFNDTIFILKNKKLVPTMLARIGNMRIDYDVLFEEKWGNSAKSEFHMRNIVQGGDLVFFFYTISINKERAQTKFLSLYDVSSGNYTQNVQIKDKNDSLLTIGSRDLVFQGSSTEDILVIKGLPESDKNPIIIKFKTKWENGESSFRCCRLSVCIIVQTATKI</sequence>
<dbReference type="Pfam" id="PF17170">
    <property type="entry name" value="DUF5128"/>
    <property type="match status" value="1"/>
</dbReference>
<dbReference type="Gene3D" id="2.120.10.30">
    <property type="entry name" value="TolB, C-terminal domain"/>
    <property type="match status" value="1"/>
</dbReference>
<organism evidence="1">
    <name type="scientific">uncultured bacterium</name>
    <name type="common">gcode 4</name>
    <dbReference type="NCBI Taxonomy" id="1234023"/>
    <lineage>
        <taxon>Bacteria</taxon>
        <taxon>environmental samples</taxon>
    </lineage>
</organism>
<gene>
    <name evidence="1" type="ORF">ACD_71C00219G0003</name>
</gene>
<dbReference type="EMBL" id="AMFJ01028950">
    <property type="protein sequence ID" value="EKD44173.1"/>
    <property type="molecule type" value="Genomic_DNA"/>
</dbReference>
<dbReference type="PROSITE" id="PS51257">
    <property type="entry name" value="PROKAR_LIPOPROTEIN"/>
    <property type="match status" value="1"/>
</dbReference>
<proteinExistence type="predicted"/>
<dbReference type="InterPro" id="IPR011042">
    <property type="entry name" value="6-blade_b-propeller_TolB-like"/>
</dbReference>
<reference evidence="1" key="1">
    <citation type="journal article" date="2012" name="Science">
        <title>Fermentation, hydrogen, and sulfur metabolism in multiple uncultivated bacterial phyla.</title>
        <authorList>
            <person name="Wrighton K.C."/>
            <person name="Thomas B.C."/>
            <person name="Sharon I."/>
            <person name="Miller C.S."/>
            <person name="Castelle C.J."/>
            <person name="VerBerkmoes N.C."/>
            <person name="Wilkins M.J."/>
            <person name="Hettich R.L."/>
            <person name="Lipton M.S."/>
            <person name="Williams K.H."/>
            <person name="Long P.E."/>
            <person name="Banfield J.F."/>
        </authorList>
    </citation>
    <scope>NUCLEOTIDE SEQUENCE [LARGE SCALE GENOMIC DNA]</scope>
</reference>
<name>K1ZIE4_9BACT</name>
<accession>K1ZIE4</accession>